<reference evidence="3 4" key="1">
    <citation type="submission" date="2016-11" db="EMBL/GenBank/DDBJ databases">
        <authorList>
            <person name="Jaros S."/>
            <person name="Januszkiewicz K."/>
            <person name="Wedrychowicz H."/>
        </authorList>
    </citation>
    <scope>NUCLEOTIDE SEQUENCE [LARGE SCALE GENOMIC DNA]</scope>
    <source>
        <strain evidence="3 4">DSM 25660</strain>
    </source>
</reference>
<evidence type="ECO:0000259" key="2">
    <source>
        <dbReference type="Pfam" id="PF20584"/>
    </source>
</evidence>
<keyword evidence="4" id="KW-1185">Reference proteome</keyword>
<feature type="transmembrane region" description="Helical" evidence="1">
    <location>
        <begin position="54"/>
        <end position="83"/>
    </location>
</feature>
<keyword evidence="1" id="KW-1133">Transmembrane helix</keyword>
<evidence type="ECO:0000256" key="1">
    <source>
        <dbReference type="SAM" id="Phobius"/>
    </source>
</evidence>
<dbReference type="AlphaFoldDB" id="A0A1M5C0K4"/>
<dbReference type="InterPro" id="IPR046714">
    <property type="entry name" value="DUF6787"/>
</dbReference>
<dbReference type="RefSeq" id="WP_073363567.1">
    <property type="nucleotide sequence ID" value="NZ_FQVQ01000010.1"/>
</dbReference>
<sequence length="105" mass="12252">MASFKERYHITSNWQYAVILLVFALTGSTAAYVAKTLLAWVGITRETVPVGLYYFIYFVGIFPVYQVLLVGYGFLFGQFKFFWTFEKKMLRGMKLGFLVDLFEKK</sequence>
<dbReference type="Proteomes" id="UP000184147">
    <property type="component" value="Unassembled WGS sequence"/>
</dbReference>
<accession>A0A1M5C0K4</accession>
<name>A0A1M5C0K4_9FLAO</name>
<dbReference type="STRING" id="1124188.SAMN05444377_11044"/>
<keyword evidence="1" id="KW-0812">Transmembrane</keyword>
<proteinExistence type="predicted"/>
<evidence type="ECO:0000313" key="3">
    <source>
        <dbReference type="EMBL" id="SHF48231.1"/>
    </source>
</evidence>
<dbReference type="OrthoDB" id="1151370at2"/>
<keyword evidence="1" id="KW-0472">Membrane</keyword>
<dbReference type="Pfam" id="PF20584">
    <property type="entry name" value="DUF6787"/>
    <property type="match status" value="1"/>
</dbReference>
<feature type="domain" description="DUF6787" evidence="2">
    <location>
        <begin position="18"/>
        <end position="97"/>
    </location>
</feature>
<gene>
    <name evidence="3" type="ORF">SAMN05444377_11044</name>
</gene>
<protein>
    <recommendedName>
        <fullName evidence="2">DUF6787 domain-containing protein</fullName>
    </recommendedName>
</protein>
<evidence type="ECO:0000313" key="4">
    <source>
        <dbReference type="Proteomes" id="UP000184147"/>
    </source>
</evidence>
<organism evidence="3 4">
    <name type="scientific">Flavobacterium fontis</name>
    <dbReference type="NCBI Taxonomy" id="1124188"/>
    <lineage>
        <taxon>Bacteria</taxon>
        <taxon>Pseudomonadati</taxon>
        <taxon>Bacteroidota</taxon>
        <taxon>Flavobacteriia</taxon>
        <taxon>Flavobacteriales</taxon>
        <taxon>Flavobacteriaceae</taxon>
        <taxon>Flavobacterium</taxon>
    </lineage>
</organism>
<dbReference type="EMBL" id="FQVQ01000010">
    <property type="protein sequence ID" value="SHF48231.1"/>
    <property type="molecule type" value="Genomic_DNA"/>
</dbReference>